<dbReference type="InterPro" id="IPR036249">
    <property type="entry name" value="Thioredoxin-like_sf"/>
</dbReference>
<dbReference type="SUPFAM" id="SSF52833">
    <property type="entry name" value="Thioredoxin-like"/>
    <property type="match status" value="1"/>
</dbReference>
<dbReference type="RefSeq" id="WP_111348640.1">
    <property type="nucleotide sequence ID" value="NZ_QHHQ01000004.1"/>
</dbReference>
<reference evidence="2 3" key="1">
    <citation type="submission" date="2018-05" db="EMBL/GenBank/DDBJ databases">
        <title>Acuticoccus sediminis sp. nov., isolated from deep-sea sediment of Indian Ocean.</title>
        <authorList>
            <person name="Liu X."/>
            <person name="Lai Q."/>
            <person name="Du Y."/>
            <person name="Sun F."/>
            <person name="Zhang X."/>
            <person name="Wang S."/>
            <person name="Shao Z."/>
        </authorList>
    </citation>
    <scope>NUCLEOTIDE SEQUENCE [LARGE SCALE GENOMIC DNA]</scope>
    <source>
        <strain evidence="2 3">PTG4-2</strain>
    </source>
</reference>
<feature type="signal peptide" evidence="1">
    <location>
        <begin position="1"/>
        <end position="21"/>
    </location>
</feature>
<proteinExistence type="predicted"/>
<name>A0A8B2NSE9_9HYPH</name>
<keyword evidence="1" id="KW-0732">Signal</keyword>
<dbReference type="Gene3D" id="3.40.30.10">
    <property type="entry name" value="Glutaredoxin"/>
    <property type="match status" value="1"/>
</dbReference>
<comment type="caution">
    <text evidence="2">The sequence shown here is derived from an EMBL/GenBank/DDBJ whole genome shotgun (WGS) entry which is preliminary data.</text>
</comment>
<accession>A0A8B2NSE9</accession>
<feature type="chain" id="PRO_5032312117" evidence="1">
    <location>
        <begin position="22"/>
        <end position="119"/>
    </location>
</feature>
<dbReference type="OrthoDB" id="7362982at2"/>
<evidence type="ECO:0000313" key="2">
    <source>
        <dbReference type="EMBL" id="RAI00074.1"/>
    </source>
</evidence>
<gene>
    <name evidence="2" type="ORF">DLJ53_20360</name>
</gene>
<protein>
    <submittedName>
        <fullName evidence="2">Transcriptional regulator</fullName>
    </submittedName>
</protein>
<evidence type="ECO:0000256" key="1">
    <source>
        <dbReference type="SAM" id="SignalP"/>
    </source>
</evidence>
<dbReference type="Proteomes" id="UP000249590">
    <property type="component" value="Unassembled WGS sequence"/>
</dbReference>
<keyword evidence="3" id="KW-1185">Reference proteome</keyword>
<sequence>MRIIIALAAAGLGTLAPTADAATLLMLERPGCMYCARWDLEIAPVYAKTDEGLRAPLRRVDLSEGWPEDLGGIARDAMTPTFVLVEGGREVARLRGYPGDNFFWQLLGKMLDKLPVTAE</sequence>
<organism evidence="2 3">
    <name type="scientific">Acuticoccus sediminis</name>
    <dbReference type="NCBI Taxonomy" id="2184697"/>
    <lineage>
        <taxon>Bacteria</taxon>
        <taxon>Pseudomonadati</taxon>
        <taxon>Pseudomonadota</taxon>
        <taxon>Alphaproteobacteria</taxon>
        <taxon>Hyphomicrobiales</taxon>
        <taxon>Amorphaceae</taxon>
        <taxon>Acuticoccus</taxon>
    </lineage>
</organism>
<dbReference type="EMBL" id="QHHQ01000004">
    <property type="protein sequence ID" value="RAI00074.1"/>
    <property type="molecule type" value="Genomic_DNA"/>
</dbReference>
<evidence type="ECO:0000313" key="3">
    <source>
        <dbReference type="Proteomes" id="UP000249590"/>
    </source>
</evidence>
<dbReference type="AlphaFoldDB" id="A0A8B2NSE9"/>